<protein>
    <submittedName>
        <fullName evidence="7">LysR family transcriptional regulator</fullName>
    </submittedName>
</protein>
<dbReference type="eggNOG" id="COG0583">
    <property type="taxonomic scope" value="Bacteria"/>
</dbReference>
<keyword evidence="10" id="KW-1185">Reference proteome</keyword>
<dbReference type="Gene3D" id="3.40.190.290">
    <property type="match status" value="1"/>
</dbReference>
<dbReference type="PANTHER" id="PTHR30537:SF31">
    <property type="entry name" value="TRANSCRIPTIONAL REGULATOR, LYSR FAMILY"/>
    <property type="match status" value="1"/>
</dbReference>
<dbReference type="FunFam" id="1.10.10.10:FF:000001">
    <property type="entry name" value="LysR family transcriptional regulator"/>
    <property type="match status" value="1"/>
</dbReference>
<reference evidence="7" key="1">
    <citation type="submission" date="2014-07" db="EMBL/GenBank/DDBJ databases">
        <authorList>
            <person name="Lee K."/>
            <person name="Lim J.Y."/>
            <person name="Hwang I."/>
        </authorList>
    </citation>
    <scope>NUCLEOTIDE SEQUENCE [LARGE SCALE GENOMIC DNA]</scope>
    <source>
        <strain evidence="7">KL28</strain>
    </source>
</reference>
<dbReference type="InterPro" id="IPR000847">
    <property type="entry name" value="LysR_HTH_N"/>
</dbReference>
<dbReference type="GO" id="GO:0043565">
    <property type="term" value="F:sequence-specific DNA binding"/>
    <property type="evidence" value="ECO:0007669"/>
    <property type="project" value="TreeGrafter"/>
</dbReference>
<dbReference type="OrthoDB" id="5671700at2"/>
<evidence type="ECO:0000313" key="8">
    <source>
        <dbReference type="EMBL" id="QGW77377.1"/>
    </source>
</evidence>
<dbReference type="HOGENOM" id="CLU_039613_16_2_6"/>
<dbReference type="InterPro" id="IPR036388">
    <property type="entry name" value="WH-like_DNA-bd_sf"/>
</dbReference>
<dbReference type="InterPro" id="IPR036390">
    <property type="entry name" value="WH_DNA-bd_sf"/>
</dbReference>
<comment type="similarity">
    <text evidence="1">Belongs to the LysR transcriptional regulatory family.</text>
</comment>
<dbReference type="GO" id="GO:0006351">
    <property type="term" value="P:DNA-templated transcription"/>
    <property type="evidence" value="ECO:0007669"/>
    <property type="project" value="TreeGrafter"/>
</dbReference>
<evidence type="ECO:0000259" key="5">
    <source>
        <dbReference type="Pfam" id="PF00126"/>
    </source>
</evidence>
<evidence type="ECO:0000256" key="3">
    <source>
        <dbReference type="ARBA" id="ARBA00023125"/>
    </source>
</evidence>
<keyword evidence="4" id="KW-0804">Transcription</keyword>
<dbReference type="InterPro" id="IPR058163">
    <property type="entry name" value="LysR-type_TF_proteobact-type"/>
</dbReference>
<feature type="domain" description="HTH lysR-type" evidence="5">
    <location>
        <begin position="4"/>
        <end position="63"/>
    </location>
</feature>
<gene>
    <name evidence="8" type="ORF">GPJ81_12025</name>
    <name evidence="7" type="ORF">PSAKL28_23050</name>
</gene>
<evidence type="ECO:0000256" key="1">
    <source>
        <dbReference type="ARBA" id="ARBA00009437"/>
    </source>
</evidence>
<dbReference type="Gene3D" id="1.10.10.10">
    <property type="entry name" value="Winged helix-like DNA-binding domain superfamily/Winged helix DNA-binding domain"/>
    <property type="match status" value="1"/>
</dbReference>
<dbReference type="Proteomes" id="UP000426235">
    <property type="component" value="Chromosome"/>
</dbReference>
<dbReference type="RefSeq" id="WP_038610393.1">
    <property type="nucleotide sequence ID" value="NZ_CP009048.1"/>
</dbReference>
<reference evidence="8" key="2">
    <citation type="submission" date="2019-12" db="EMBL/GenBank/DDBJ databases">
        <title>Hybrid Genome Assemblies of two High G+C Isolates from Undergraduate Microbiology Courses.</title>
        <authorList>
            <person name="Ne Ville C.J."/>
            <person name="Enright D."/>
            <person name="Hernandez I."/>
            <person name="Dodsworth J."/>
            <person name="Orwin P.M."/>
        </authorList>
    </citation>
    <scope>NUCLEOTIDE SEQUENCE [LARGE SCALE GENOMIC DNA]</scope>
    <source>
        <strain evidence="8">Neo</strain>
    </source>
</reference>
<dbReference type="AlphaFoldDB" id="A0A077F7U8"/>
<dbReference type="SUPFAM" id="SSF53850">
    <property type="entry name" value="Periplasmic binding protein-like II"/>
    <property type="match status" value="1"/>
</dbReference>
<dbReference type="GO" id="GO:0003700">
    <property type="term" value="F:DNA-binding transcription factor activity"/>
    <property type="evidence" value="ECO:0007669"/>
    <property type="project" value="InterPro"/>
</dbReference>
<evidence type="ECO:0000313" key="9">
    <source>
        <dbReference type="Proteomes" id="UP000028931"/>
    </source>
</evidence>
<feature type="domain" description="LysR substrate-binding" evidence="6">
    <location>
        <begin position="88"/>
        <end position="294"/>
    </location>
</feature>
<dbReference type="Pfam" id="PF00126">
    <property type="entry name" value="HTH_1"/>
    <property type="match status" value="1"/>
</dbReference>
<dbReference type="Proteomes" id="UP000028931">
    <property type="component" value="Chromosome"/>
</dbReference>
<evidence type="ECO:0000313" key="7">
    <source>
        <dbReference type="EMBL" id="AIL61518.1"/>
    </source>
</evidence>
<sequence>MIDLNELFVYLKVVEQGGFAAAARQLGMPKSTVSRKVGSLEERLGFRLIQRSTRYFQVTEIGQDYYRHCQAMMAEVEAAESVVQRNRAEPCGTIRISCTTLLLNFALAPMLASFMSQHPRVELYVKSFNRKVDVISEGFDLSLSLAFLPLENSDLVMKPLARCPQVLVGSPQLLARHVLPQFPLQLGELPSVEWERTRASNTWQLSDGEQVVEVRHRPRLISDDIATFKQALLDGVGVGCVPHFLVASELQQGQLVQVLPAWAPAEGVVVAMFASRRGLLPSVRALIDYLDEAFRQAWGQR</sequence>
<keyword evidence="3" id="KW-0238">DNA-binding</keyword>
<name>A0A077F7U8_9PSED</name>
<keyword evidence="2" id="KW-0805">Transcription regulation</keyword>
<dbReference type="EMBL" id="CP009048">
    <property type="protein sequence ID" value="AIL61518.1"/>
    <property type="molecule type" value="Genomic_DNA"/>
</dbReference>
<evidence type="ECO:0000256" key="2">
    <source>
        <dbReference type="ARBA" id="ARBA00023015"/>
    </source>
</evidence>
<dbReference type="InterPro" id="IPR005119">
    <property type="entry name" value="LysR_subst-bd"/>
</dbReference>
<dbReference type="Pfam" id="PF03466">
    <property type="entry name" value="LysR_substrate"/>
    <property type="match status" value="1"/>
</dbReference>
<organism evidence="7 9">
    <name type="scientific">Pseudomonas alkylphenolica</name>
    <dbReference type="NCBI Taxonomy" id="237609"/>
    <lineage>
        <taxon>Bacteria</taxon>
        <taxon>Pseudomonadati</taxon>
        <taxon>Pseudomonadota</taxon>
        <taxon>Gammaproteobacteria</taxon>
        <taxon>Pseudomonadales</taxon>
        <taxon>Pseudomonadaceae</taxon>
        <taxon>Pseudomonas</taxon>
    </lineage>
</organism>
<dbReference type="SUPFAM" id="SSF46785">
    <property type="entry name" value="Winged helix' DNA-binding domain"/>
    <property type="match status" value="1"/>
</dbReference>
<evidence type="ECO:0000259" key="6">
    <source>
        <dbReference type="Pfam" id="PF03466"/>
    </source>
</evidence>
<dbReference type="EMBL" id="CP046621">
    <property type="protein sequence ID" value="QGW77377.1"/>
    <property type="molecule type" value="Genomic_DNA"/>
</dbReference>
<dbReference type="KEGG" id="palk:PSAKL28_23050"/>
<evidence type="ECO:0000256" key="4">
    <source>
        <dbReference type="ARBA" id="ARBA00023163"/>
    </source>
</evidence>
<accession>A0A077F7U8</accession>
<dbReference type="PANTHER" id="PTHR30537">
    <property type="entry name" value="HTH-TYPE TRANSCRIPTIONAL REGULATOR"/>
    <property type="match status" value="1"/>
</dbReference>
<proteinExistence type="inferred from homology"/>
<evidence type="ECO:0000313" key="10">
    <source>
        <dbReference type="Proteomes" id="UP000426235"/>
    </source>
</evidence>